<dbReference type="SUPFAM" id="SSF49344">
    <property type="entry name" value="CBD9-like"/>
    <property type="match status" value="1"/>
</dbReference>
<dbReference type="InterPro" id="IPR000945">
    <property type="entry name" value="DBH-like"/>
</dbReference>
<evidence type="ECO:0000313" key="10">
    <source>
        <dbReference type="Proteomes" id="UP000828390"/>
    </source>
</evidence>
<dbReference type="InterPro" id="IPR036939">
    <property type="entry name" value="Cu2_ascorb_mOase_N_sf"/>
</dbReference>
<dbReference type="EMBL" id="JAIWYP010000014">
    <property type="protein sequence ID" value="KAH3710623.1"/>
    <property type="molecule type" value="Genomic_DNA"/>
</dbReference>
<keyword evidence="10" id="KW-1185">Reference proteome</keyword>
<keyword evidence="6" id="KW-0325">Glycoprotein</keyword>
<evidence type="ECO:0000256" key="1">
    <source>
        <dbReference type="ARBA" id="ARBA00004370"/>
    </source>
</evidence>
<feature type="domain" description="DOMON" evidence="8">
    <location>
        <begin position="40"/>
        <end position="155"/>
    </location>
</feature>
<evidence type="ECO:0000256" key="3">
    <source>
        <dbReference type="ARBA" id="ARBA00022729"/>
    </source>
</evidence>
<dbReference type="GO" id="GO:0006589">
    <property type="term" value="P:octopamine biosynthetic process"/>
    <property type="evidence" value="ECO:0007669"/>
    <property type="project" value="TreeGrafter"/>
</dbReference>
<evidence type="ECO:0000256" key="2">
    <source>
        <dbReference type="ARBA" id="ARBA00010676"/>
    </source>
</evidence>
<dbReference type="OrthoDB" id="6155892at2759"/>
<feature type="signal peptide" evidence="7">
    <location>
        <begin position="1"/>
        <end position="18"/>
    </location>
</feature>
<keyword evidence="5" id="KW-1015">Disulfide bond</keyword>
<dbReference type="InterPro" id="IPR045266">
    <property type="entry name" value="DOH_DOMON"/>
</dbReference>
<dbReference type="Gene3D" id="2.60.120.230">
    <property type="match status" value="1"/>
</dbReference>
<accession>A0A9D3Z0Q8</accession>
<dbReference type="InterPro" id="IPR000323">
    <property type="entry name" value="Cu2_ascorb_mOase_N"/>
</dbReference>
<dbReference type="InterPro" id="IPR005018">
    <property type="entry name" value="DOMON_domain"/>
</dbReference>
<dbReference type="GO" id="GO:0005615">
    <property type="term" value="C:extracellular space"/>
    <property type="evidence" value="ECO:0007669"/>
    <property type="project" value="TreeGrafter"/>
</dbReference>
<evidence type="ECO:0000256" key="6">
    <source>
        <dbReference type="ARBA" id="ARBA00023180"/>
    </source>
</evidence>
<comment type="caution">
    <text evidence="9">The sequence shown here is derived from an EMBL/GenBank/DDBJ whole genome shotgun (WGS) entry which is preliminary data.</text>
</comment>
<protein>
    <recommendedName>
        <fullName evidence="8">DOMON domain-containing protein</fullName>
    </recommendedName>
</protein>
<comment type="similarity">
    <text evidence="2">Belongs to the copper type II ascorbate-dependent monooxygenase family.</text>
</comment>
<comment type="subcellular location">
    <subcellularLocation>
        <location evidence="1">Membrane</location>
    </subcellularLocation>
</comment>
<dbReference type="CDD" id="cd09631">
    <property type="entry name" value="DOMON_DOH"/>
    <property type="match status" value="1"/>
</dbReference>
<feature type="chain" id="PRO_5038469498" description="DOMON domain-containing protein" evidence="7">
    <location>
        <begin position="19"/>
        <end position="567"/>
    </location>
</feature>
<evidence type="ECO:0000256" key="7">
    <source>
        <dbReference type="SAM" id="SignalP"/>
    </source>
</evidence>
<dbReference type="GO" id="GO:0042421">
    <property type="term" value="P:norepinephrine biosynthetic process"/>
    <property type="evidence" value="ECO:0007669"/>
    <property type="project" value="TreeGrafter"/>
</dbReference>
<dbReference type="SUPFAM" id="SSF49742">
    <property type="entry name" value="PHM/PNGase F"/>
    <property type="match status" value="2"/>
</dbReference>
<dbReference type="InterPro" id="IPR014784">
    <property type="entry name" value="Cu2_ascorb_mOase-like_C"/>
</dbReference>
<dbReference type="GO" id="GO:0030667">
    <property type="term" value="C:secretory granule membrane"/>
    <property type="evidence" value="ECO:0007669"/>
    <property type="project" value="TreeGrafter"/>
</dbReference>
<dbReference type="GO" id="GO:0005507">
    <property type="term" value="F:copper ion binding"/>
    <property type="evidence" value="ECO:0007669"/>
    <property type="project" value="InterPro"/>
</dbReference>
<dbReference type="InterPro" id="IPR008977">
    <property type="entry name" value="PHM/PNGase_F_dom_sf"/>
</dbReference>
<gene>
    <name evidence="9" type="ORF">DPMN_070112</name>
</gene>
<name>A0A9D3Z0Q8_DREPO</name>
<dbReference type="AlphaFoldDB" id="A0A9D3Z0Q8"/>
<dbReference type="Pfam" id="PF03712">
    <property type="entry name" value="Cu2_monoox_C"/>
    <property type="match status" value="1"/>
</dbReference>
<keyword evidence="3 7" id="KW-0732">Signal</keyword>
<evidence type="ECO:0000256" key="5">
    <source>
        <dbReference type="ARBA" id="ARBA00023157"/>
    </source>
</evidence>
<dbReference type="GO" id="GO:0042420">
    <property type="term" value="P:dopamine catabolic process"/>
    <property type="evidence" value="ECO:0007669"/>
    <property type="project" value="TreeGrafter"/>
</dbReference>
<dbReference type="PANTHER" id="PTHR10157:SF23">
    <property type="entry name" value="MOXD1 HOMOLOG 1"/>
    <property type="match status" value="1"/>
</dbReference>
<dbReference type="PROSITE" id="PS50836">
    <property type="entry name" value="DOMON"/>
    <property type="match status" value="1"/>
</dbReference>
<dbReference type="InterPro" id="IPR024548">
    <property type="entry name" value="Cu2_monoox_C"/>
</dbReference>
<dbReference type="FunFam" id="2.60.40.1210:FF:000001">
    <property type="entry name" value="Monooxygenase, DBH-like 1, like"/>
    <property type="match status" value="1"/>
</dbReference>
<dbReference type="Pfam" id="PF03351">
    <property type="entry name" value="DOMON"/>
    <property type="match status" value="1"/>
</dbReference>
<dbReference type="PRINTS" id="PR00767">
    <property type="entry name" value="DBMONOXGNASE"/>
</dbReference>
<evidence type="ECO:0000313" key="9">
    <source>
        <dbReference type="EMBL" id="KAH3710623.1"/>
    </source>
</evidence>
<evidence type="ECO:0000256" key="4">
    <source>
        <dbReference type="ARBA" id="ARBA00023136"/>
    </source>
</evidence>
<dbReference type="Pfam" id="PF01082">
    <property type="entry name" value="Cu2_monooxygen"/>
    <property type="match status" value="1"/>
</dbReference>
<organism evidence="9 10">
    <name type="scientific">Dreissena polymorpha</name>
    <name type="common">Zebra mussel</name>
    <name type="synonym">Mytilus polymorpha</name>
    <dbReference type="NCBI Taxonomy" id="45954"/>
    <lineage>
        <taxon>Eukaryota</taxon>
        <taxon>Metazoa</taxon>
        <taxon>Spiralia</taxon>
        <taxon>Lophotrochozoa</taxon>
        <taxon>Mollusca</taxon>
        <taxon>Bivalvia</taxon>
        <taxon>Autobranchia</taxon>
        <taxon>Heteroconchia</taxon>
        <taxon>Euheterodonta</taxon>
        <taxon>Imparidentia</taxon>
        <taxon>Neoheterodontei</taxon>
        <taxon>Myida</taxon>
        <taxon>Dreissenoidea</taxon>
        <taxon>Dreissenidae</taxon>
        <taxon>Dreissena</taxon>
    </lineage>
</organism>
<evidence type="ECO:0000259" key="8">
    <source>
        <dbReference type="PROSITE" id="PS50836"/>
    </source>
</evidence>
<dbReference type="InterPro" id="IPR028460">
    <property type="entry name" value="Tbh/DBH"/>
</dbReference>
<dbReference type="Gene3D" id="2.60.120.310">
    <property type="entry name" value="Copper type II, ascorbate-dependent monooxygenase, N-terminal domain"/>
    <property type="match status" value="1"/>
</dbReference>
<dbReference type="PANTHER" id="PTHR10157">
    <property type="entry name" value="DOPAMINE BETA HYDROXYLASE RELATED"/>
    <property type="match status" value="1"/>
</dbReference>
<dbReference type="GO" id="GO:0004500">
    <property type="term" value="F:dopamine beta-monooxygenase activity"/>
    <property type="evidence" value="ECO:0007669"/>
    <property type="project" value="InterPro"/>
</dbReference>
<dbReference type="FunFam" id="2.60.120.230:FF:000001">
    <property type="entry name" value="Monooxygenase, DBH-like 1"/>
    <property type="match status" value="1"/>
</dbReference>
<reference evidence="9" key="2">
    <citation type="submission" date="2020-11" db="EMBL/GenBank/DDBJ databases">
        <authorList>
            <person name="McCartney M.A."/>
            <person name="Auch B."/>
            <person name="Kono T."/>
            <person name="Mallez S."/>
            <person name="Becker A."/>
            <person name="Gohl D.M."/>
            <person name="Silverstein K.A.T."/>
            <person name="Koren S."/>
            <person name="Bechman K.B."/>
            <person name="Herman A."/>
            <person name="Abrahante J.E."/>
            <person name="Garbe J."/>
        </authorList>
    </citation>
    <scope>NUCLEOTIDE SEQUENCE</scope>
    <source>
        <strain evidence="9">Duluth1</strain>
        <tissue evidence="9">Whole animal</tissue>
    </source>
</reference>
<dbReference type="Proteomes" id="UP000828390">
    <property type="component" value="Unassembled WGS sequence"/>
</dbReference>
<sequence length="567" mass="63980">MLKCLVFLLGAMFPGTFGITKPGLKTTEPFDHVAQLDERGMFTLFWNFNSTHITFEAHVETKGWVGLGFSGNGNMFPGDVAVGWVTDQGQTHFSDRHTTGHRTPDVDTSQDWFLLYAEETSSGTVLKMVRKLQTCDNAEDIDINNGTNRVIYAFGSEDPQNDRSILYHGTTRGTKSLFLLNPDKGDGNIRETKIMHFDFLNLNYMVPNDTTTYHCRAFIMPPLGKHHIIKYEAIITPGNEKHVHHILLSRCKVNPQSVSQLDGKSDVCFQSKTIPECSDYILGWAIGGEAFYFPPNVGFSVGAPEDPVYYHLETHYDNPDGRADILDNSGIRITLTSELRPIDAGMLQMGISFNYRQVIPPGQSNFISRGHCRDTCTRLSMAQANITEFKIFGVLQHSHVAGVRITTRHFRDGRELPLIITDPNYDFNFQDFRKLPEEIAVHPGDSFRVDCHYNTVGKTQPVLGGVATTQEMCMSFAYYYPRIPMANCMSMPNYGIYGDDAETRTWQMIQNADWTNKTVVDWFTQQQNTGPGYAWCSGDSLKVPDDFNYLFTGNLPPHDFIEPSKCP</sequence>
<dbReference type="SMART" id="SM00664">
    <property type="entry name" value="DoH"/>
    <property type="match status" value="1"/>
</dbReference>
<dbReference type="Gene3D" id="2.60.40.1210">
    <property type="entry name" value="Cellobiose dehydrogenase, cytochrome domain"/>
    <property type="match status" value="1"/>
</dbReference>
<proteinExistence type="inferred from homology"/>
<reference evidence="9" key="1">
    <citation type="journal article" date="2019" name="bioRxiv">
        <title>The Genome of the Zebra Mussel, Dreissena polymorpha: A Resource for Invasive Species Research.</title>
        <authorList>
            <person name="McCartney M.A."/>
            <person name="Auch B."/>
            <person name="Kono T."/>
            <person name="Mallez S."/>
            <person name="Zhang Y."/>
            <person name="Obille A."/>
            <person name="Becker A."/>
            <person name="Abrahante J.E."/>
            <person name="Garbe J."/>
            <person name="Badalamenti J.P."/>
            <person name="Herman A."/>
            <person name="Mangelson H."/>
            <person name="Liachko I."/>
            <person name="Sullivan S."/>
            <person name="Sone E.D."/>
            <person name="Koren S."/>
            <person name="Silverstein K.A.T."/>
            <person name="Beckman K.B."/>
            <person name="Gohl D.M."/>
        </authorList>
    </citation>
    <scope>NUCLEOTIDE SEQUENCE</scope>
    <source>
        <strain evidence="9">Duluth1</strain>
        <tissue evidence="9">Whole animal</tissue>
    </source>
</reference>
<keyword evidence="4" id="KW-0472">Membrane</keyword>